<sequence>MALHLVPRSLQYFEHVAQLGSIQAASRELGISASAIHRQITAIEDSLGEQLFDRDAKGMTLTSTGYLLLELARDWRLDSARLWSTMLTERGVEQGHIRLAAMDGMVNGFVPELVAEIARVLPRVQVDIKITSPDNAVKEVLNGDVDIAAVVNVAPDDNLWFHWTRDFPLGCIATPSHAVAQRPNIGLSDLIEYPVVFQDSSLAIRKLLEARHSWIFDRTKNSVVVNSIQLMKMLVGSGQYLAVTSELDAEPEIRSGRLKFIPISNEDVFRQKFSVISNLQMPATTVISQVVALCVDILERRTVTVG</sequence>
<reference evidence="7" key="1">
    <citation type="submission" date="2016-10" db="EMBL/GenBank/DDBJ databases">
        <authorList>
            <person name="Varghese N."/>
            <person name="Submissions S."/>
        </authorList>
    </citation>
    <scope>NUCLEOTIDE SEQUENCE [LARGE SCALE GENOMIC DNA]</scope>
    <source>
        <strain evidence="7">DSM 100420</strain>
    </source>
</reference>
<comment type="similarity">
    <text evidence="1">Belongs to the LysR transcriptional regulatory family.</text>
</comment>
<dbReference type="OrthoDB" id="9798121at2"/>
<evidence type="ECO:0000256" key="2">
    <source>
        <dbReference type="ARBA" id="ARBA00023015"/>
    </source>
</evidence>
<dbReference type="SUPFAM" id="SSF53850">
    <property type="entry name" value="Periplasmic binding protein-like II"/>
    <property type="match status" value="1"/>
</dbReference>
<protein>
    <submittedName>
        <fullName evidence="6">DNA-binding transcriptional regulator, LysR family</fullName>
    </submittedName>
</protein>
<dbReference type="EMBL" id="FNPX01000010">
    <property type="protein sequence ID" value="SDZ32832.1"/>
    <property type="molecule type" value="Genomic_DNA"/>
</dbReference>
<accession>A0A1H3S4H8</accession>
<dbReference type="RefSeq" id="WP_092646309.1">
    <property type="nucleotide sequence ID" value="NZ_FNPX01000010.1"/>
</dbReference>
<dbReference type="STRING" id="1244108.SAMN05444004_110123"/>
<dbReference type="InterPro" id="IPR005119">
    <property type="entry name" value="LysR_subst-bd"/>
</dbReference>
<evidence type="ECO:0000256" key="1">
    <source>
        <dbReference type="ARBA" id="ARBA00009437"/>
    </source>
</evidence>
<dbReference type="InterPro" id="IPR000847">
    <property type="entry name" value="LysR_HTH_N"/>
</dbReference>
<dbReference type="AlphaFoldDB" id="A0A1H3S4H8"/>
<evidence type="ECO:0000256" key="4">
    <source>
        <dbReference type="ARBA" id="ARBA00023163"/>
    </source>
</evidence>
<proteinExistence type="inferred from homology"/>
<feature type="domain" description="HTH lysR-type" evidence="5">
    <location>
        <begin position="5"/>
        <end position="62"/>
    </location>
</feature>
<evidence type="ECO:0000259" key="5">
    <source>
        <dbReference type="PROSITE" id="PS50931"/>
    </source>
</evidence>
<dbReference type="GO" id="GO:0003700">
    <property type="term" value="F:DNA-binding transcription factor activity"/>
    <property type="evidence" value="ECO:0007669"/>
    <property type="project" value="InterPro"/>
</dbReference>
<evidence type="ECO:0000256" key="3">
    <source>
        <dbReference type="ARBA" id="ARBA00023125"/>
    </source>
</evidence>
<evidence type="ECO:0000313" key="6">
    <source>
        <dbReference type="EMBL" id="SDZ32832.1"/>
    </source>
</evidence>
<keyword evidence="3 6" id="KW-0238">DNA-binding</keyword>
<dbReference type="Proteomes" id="UP000198914">
    <property type="component" value="Unassembled WGS sequence"/>
</dbReference>
<keyword evidence="2" id="KW-0805">Transcription regulation</keyword>
<dbReference type="PROSITE" id="PS50931">
    <property type="entry name" value="HTH_LYSR"/>
    <property type="match status" value="1"/>
</dbReference>
<dbReference type="GO" id="GO:0000976">
    <property type="term" value="F:transcription cis-regulatory region binding"/>
    <property type="evidence" value="ECO:0007669"/>
    <property type="project" value="TreeGrafter"/>
</dbReference>
<dbReference type="SUPFAM" id="SSF46785">
    <property type="entry name" value="Winged helix' DNA-binding domain"/>
    <property type="match status" value="1"/>
</dbReference>
<evidence type="ECO:0000313" key="7">
    <source>
        <dbReference type="Proteomes" id="UP000198914"/>
    </source>
</evidence>
<keyword evidence="7" id="KW-1185">Reference proteome</keyword>
<name>A0A1H3S4H8_9RHOB</name>
<dbReference type="Gene3D" id="3.40.190.10">
    <property type="entry name" value="Periplasmic binding protein-like II"/>
    <property type="match status" value="2"/>
</dbReference>
<dbReference type="Pfam" id="PF00126">
    <property type="entry name" value="HTH_1"/>
    <property type="match status" value="1"/>
</dbReference>
<organism evidence="6 7">
    <name type="scientific">Jannaschia faecimaris</name>
    <dbReference type="NCBI Taxonomy" id="1244108"/>
    <lineage>
        <taxon>Bacteria</taxon>
        <taxon>Pseudomonadati</taxon>
        <taxon>Pseudomonadota</taxon>
        <taxon>Alphaproteobacteria</taxon>
        <taxon>Rhodobacterales</taxon>
        <taxon>Roseobacteraceae</taxon>
        <taxon>Jannaschia</taxon>
    </lineage>
</organism>
<dbReference type="Pfam" id="PF03466">
    <property type="entry name" value="LysR_substrate"/>
    <property type="match status" value="1"/>
</dbReference>
<dbReference type="PANTHER" id="PTHR30126">
    <property type="entry name" value="HTH-TYPE TRANSCRIPTIONAL REGULATOR"/>
    <property type="match status" value="1"/>
</dbReference>
<keyword evidence="4" id="KW-0804">Transcription</keyword>
<dbReference type="Gene3D" id="1.10.10.10">
    <property type="entry name" value="Winged helix-like DNA-binding domain superfamily/Winged helix DNA-binding domain"/>
    <property type="match status" value="1"/>
</dbReference>
<dbReference type="InterPro" id="IPR036388">
    <property type="entry name" value="WH-like_DNA-bd_sf"/>
</dbReference>
<gene>
    <name evidence="6" type="ORF">SAMN05444004_110123</name>
</gene>
<dbReference type="PANTHER" id="PTHR30126:SF80">
    <property type="entry name" value="TRANSCRIPTIONAL REGULATOR-RELATED"/>
    <property type="match status" value="1"/>
</dbReference>
<dbReference type="InterPro" id="IPR036390">
    <property type="entry name" value="WH_DNA-bd_sf"/>
</dbReference>